<protein>
    <recommendedName>
        <fullName evidence="1">3-octaprenyl-4-hydroxybenzoate carboxy-lyase-like C-terminal domain-containing protein</fullName>
    </recommendedName>
</protein>
<evidence type="ECO:0000313" key="3">
    <source>
        <dbReference type="Proteomes" id="UP001597180"/>
    </source>
</evidence>
<dbReference type="InterPro" id="IPR049381">
    <property type="entry name" value="UbiD-like_C"/>
</dbReference>
<dbReference type="PANTHER" id="PTHR30108:SF17">
    <property type="entry name" value="FERULIC ACID DECARBOXYLASE 1"/>
    <property type="match status" value="1"/>
</dbReference>
<dbReference type="Gene3D" id="1.20.5.4570">
    <property type="match status" value="1"/>
</dbReference>
<organism evidence="2 3">
    <name type="scientific">Paenibacillus vulneris</name>
    <dbReference type="NCBI Taxonomy" id="1133364"/>
    <lineage>
        <taxon>Bacteria</taxon>
        <taxon>Bacillati</taxon>
        <taxon>Bacillota</taxon>
        <taxon>Bacilli</taxon>
        <taxon>Bacillales</taxon>
        <taxon>Paenibacillaceae</taxon>
        <taxon>Paenibacillus</taxon>
    </lineage>
</organism>
<gene>
    <name evidence="2" type="ORF">ACFQ4B_07375</name>
</gene>
<dbReference type="InterPro" id="IPR002830">
    <property type="entry name" value="UbiD"/>
</dbReference>
<name>A0ABW3UK70_9BACL</name>
<reference evidence="3" key="1">
    <citation type="journal article" date="2019" name="Int. J. Syst. Evol. Microbiol.">
        <title>The Global Catalogue of Microorganisms (GCM) 10K type strain sequencing project: providing services to taxonomists for standard genome sequencing and annotation.</title>
        <authorList>
            <consortium name="The Broad Institute Genomics Platform"/>
            <consortium name="The Broad Institute Genome Sequencing Center for Infectious Disease"/>
            <person name="Wu L."/>
            <person name="Ma J."/>
        </authorList>
    </citation>
    <scope>NUCLEOTIDE SEQUENCE [LARGE SCALE GENOMIC DNA]</scope>
    <source>
        <strain evidence="3">CCUG 53270</strain>
    </source>
</reference>
<dbReference type="RefSeq" id="WP_345594375.1">
    <property type="nucleotide sequence ID" value="NZ_BAABJG010000055.1"/>
</dbReference>
<dbReference type="EMBL" id="JBHTLU010000012">
    <property type="protein sequence ID" value="MFD1219934.1"/>
    <property type="molecule type" value="Genomic_DNA"/>
</dbReference>
<keyword evidence="3" id="KW-1185">Reference proteome</keyword>
<evidence type="ECO:0000259" key="1">
    <source>
        <dbReference type="Pfam" id="PF20696"/>
    </source>
</evidence>
<evidence type="ECO:0000313" key="2">
    <source>
        <dbReference type="EMBL" id="MFD1219934.1"/>
    </source>
</evidence>
<dbReference type="Pfam" id="PF20696">
    <property type="entry name" value="UbiD_C"/>
    <property type="match status" value="1"/>
</dbReference>
<dbReference type="Proteomes" id="UP001597180">
    <property type="component" value="Unassembled WGS sequence"/>
</dbReference>
<proteinExistence type="predicted"/>
<dbReference type="SUPFAM" id="SSF143968">
    <property type="entry name" value="UbiD C-terminal domain-like"/>
    <property type="match status" value="1"/>
</dbReference>
<sequence>MGVLLFFASNPWIDVGSYIPKVIVVNDDIDPSNINQVVWALATRHHPDKTIVMAKQQVLPLVAYLDQAEKKEALTTKVIYNCLPSDEWPKDYAPLEASFASYPEELRNRILNNWESYGF</sequence>
<feature type="domain" description="3-octaprenyl-4-hydroxybenzoate carboxy-lyase-like C-terminal" evidence="1">
    <location>
        <begin position="17"/>
        <end position="82"/>
    </location>
</feature>
<dbReference type="Gene3D" id="3.40.1670.10">
    <property type="entry name" value="UbiD C-terminal domain-like"/>
    <property type="match status" value="1"/>
</dbReference>
<accession>A0ABW3UK70</accession>
<dbReference type="PANTHER" id="PTHR30108">
    <property type="entry name" value="3-OCTAPRENYL-4-HYDROXYBENZOATE CARBOXY-LYASE-RELATED"/>
    <property type="match status" value="1"/>
</dbReference>
<comment type="caution">
    <text evidence="2">The sequence shown here is derived from an EMBL/GenBank/DDBJ whole genome shotgun (WGS) entry which is preliminary data.</text>
</comment>